<name>A0A7J8HSN5_ROUAE</name>
<feature type="compositionally biased region" description="Basic and acidic residues" evidence="1">
    <location>
        <begin position="31"/>
        <end position="44"/>
    </location>
</feature>
<evidence type="ECO:0000313" key="3">
    <source>
        <dbReference type="Proteomes" id="UP000593571"/>
    </source>
</evidence>
<dbReference type="AlphaFoldDB" id="A0A7J8HSN5"/>
<accession>A0A7J8HSN5</accession>
<evidence type="ECO:0000313" key="2">
    <source>
        <dbReference type="EMBL" id="KAF6474722.1"/>
    </source>
</evidence>
<dbReference type="Proteomes" id="UP000593571">
    <property type="component" value="Unassembled WGS sequence"/>
</dbReference>
<organism evidence="2 3">
    <name type="scientific">Rousettus aegyptiacus</name>
    <name type="common">Egyptian fruit bat</name>
    <name type="synonym">Pteropus aegyptiacus</name>
    <dbReference type="NCBI Taxonomy" id="9407"/>
    <lineage>
        <taxon>Eukaryota</taxon>
        <taxon>Metazoa</taxon>
        <taxon>Chordata</taxon>
        <taxon>Craniata</taxon>
        <taxon>Vertebrata</taxon>
        <taxon>Euteleostomi</taxon>
        <taxon>Mammalia</taxon>
        <taxon>Eutheria</taxon>
        <taxon>Laurasiatheria</taxon>
        <taxon>Chiroptera</taxon>
        <taxon>Yinpterochiroptera</taxon>
        <taxon>Pteropodoidea</taxon>
        <taxon>Pteropodidae</taxon>
        <taxon>Rousettinae</taxon>
        <taxon>Rousettus</taxon>
    </lineage>
</organism>
<gene>
    <name evidence="2" type="ORF">HJG63_010892</name>
</gene>
<sequence length="126" mass="13532">MLVRKGQGRLETRGINTGPSKMSHGRSARHPATEDRTGGQHRPEPAQTHGSASGAALAWDENRPRAQRLLRGLPGTAAGPQGDPEGLPGEPYGSAYVRAPHSEVLTELIQAEAWASLRFSRASSWF</sequence>
<comment type="caution">
    <text evidence="2">The sequence shown here is derived from an EMBL/GenBank/DDBJ whole genome shotgun (WGS) entry which is preliminary data.</text>
</comment>
<feature type="region of interest" description="Disordered" evidence="1">
    <location>
        <begin position="1"/>
        <end position="94"/>
    </location>
</feature>
<reference evidence="2 3" key="1">
    <citation type="journal article" date="2020" name="Nature">
        <title>Six reference-quality genomes reveal evolution of bat adaptations.</title>
        <authorList>
            <person name="Jebb D."/>
            <person name="Huang Z."/>
            <person name="Pippel M."/>
            <person name="Hughes G.M."/>
            <person name="Lavrichenko K."/>
            <person name="Devanna P."/>
            <person name="Winkler S."/>
            <person name="Jermiin L.S."/>
            <person name="Skirmuntt E.C."/>
            <person name="Katzourakis A."/>
            <person name="Burkitt-Gray L."/>
            <person name="Ray D.A."/>
            <person name="Sullivan K.A.M."/>
            <person name="Roscito J.G."/>
            <person name="Kirilenko B.M."/>
            <person name="Davalos L.M."/>
            <person name="Corthals A.P."/>
            <person name="Power M.L."/>
            <person name="Jones G."/>
            <person name="Ransome R.D."/>
            <person name="Dechmann D.K.N."/>
            <person name="Locatelli A.G."/>
            <person name="Puechmaille S.J."/>
            <person name="Fedrigo O."/>
            <person name="Jarvis E.D."/>
            <person name="Hiller M."/>
            <person name="Vernes S.C."/>
            <person name="Myers E.W."/>
            <person name="Teeling E.C."/>
        </authorList>
    </citation>
    <scope>NUCLEOTIDE SEQUENCE [LARGE SCALE GENOMIC DNA]</scope>
    <source>
        <strain evidence="2">MRouAeg1</strain>
        <tissue evidence="2">Muscle</tissue>
    </source>
</reference>
<dbReference type="EMBL" id="JACASE010000004">
    <property type="protein sequence ID" value="KAF6474722.1"/>
    <property type="molecule type" value="Genomic_DNA"/>
</dbReference>
<evidence type="ECO:0000256" key="1">
    <source>
        <dbReference type="SAM" id="MobiDB-lite"/>
    </source>
</evidence>
<proteinExistence type="predicted"/>
<protein>
    <submittedName>
        <fullName evidence="2">Uncharacterized protein</fullName>
    </submittedName>
</protein>
<keyword evidence="3" id="KW-1185">Reference proteome</keyword>